<dbReference type="EMBL" id="PGOL01000183">
    <property type="protein sequence ID" value="PKI75179.1"/>
    <property type="molecule type" value="Genomic_DNA"/>
</dbReference>
<organism evidence="1 2">
    <name type="scientific">Punica granatum</name>
    <name type="common">Pomegranate</name>
    <dbReference type="NCBI Taxonomy" id="22663"/>
    <lineage>
        <taxon>Eukaryota</taxon>
        <taxon>Viridiplantae</taxon>
        <taxon>Streptophyta</taxon>
        <taxon>Embryophyta</taxon>
        <taxon>Tracheophyta</taxon>
        <taxon>Spermatophyta</taxon>
        <taxon>Magnoliopsida</taxon>
        <taxon>eudicotyledons</taxon>
        <taxon>Gunneridae</taxon>
        <taxon>Pentapetalae</taxon>
        <taxon>rosids</taxon>
        <taxon>malvids</taxon>
        <taxon>Myrtales</taxon>
        <taxon>Lythraceae</taxon>
        <taxon>Punica</taxon>
    </lineage>
</organism>
<evidence type="ECO:0000313" key="2">
    <source>
        <dbReference type="Proteomes" id="UP000233551"/>
    </source>
</evidence>
<accession>A0A2I0L393</accession>
<comment type="caution">
    <text evidence="1">The sequence shown here is derived from an EMBL/GenBank/DDBJ whole genome shotgun (WGS) entry which is preliminary data.</text>
</comment>
<name>A0A2I0L393_PUNGR</name>
<dbReference type="Proteomes" id="UP000233551">
    <property type="component" value="Unassembled WGS sequence"/>
</dbReference>
<dbReference type="AlphaFoldDB" id="A0A2I0L393"/>
<keyword evidence="2" id="KW-1185">Reference proteome</keyword>
<proteinExistence type="predicted"/>
<reference evidence="1 2" key="1">
    <citation type="submission" date="2017-11" db="EMBL/GenBank/DDBJ databases">
        <title>De-novo sequencing of pomegranate (Punica granatum L.) genome.</title>
        <authorList>
            <person name="Akparov Z."/>
            <person name="Amiraslanov A."/>
            <person name="Hajiyeva S."/>
            <person name="Abbasov M."/>
            <person name="Kaur K."/>
            <person name="Hamwieh A."/>
            <person name="Solovyev V."/>
            <person name="Salamov A."/>
            <person name="Braich B."/>
            <person name="Kosarev P."/>
            <person name="Mahmoud A."/>
            <person name="Hajiyev E."/>
            <person name="Babayeva S."/>
            <person name="Izzatullayeva V."/>
            <person name="Mammadov A."/>
            <person name="Mammadov A."/>
            <person name="Sharifova S."/>
            <person name="Ojaghi J."/>
            <person name="Eynullazada K."/>
            <person name="Bayramov B."/>
            <person name="Abdulazimova A."/>
            <person name="Shahmuradov I."/>
        </authorList>
    </citation>
    <scope>NUCLEOTIDE SEQUENCE [LARGE SCALE GENOMIC DNA]</scope>
    <source>
        <strain evidence="2">cv. AG2017</strain>
        <tissue evidence="1">Leaf</tissue>
    </source>
</reference>
<gene>
    <name evidence="1" type="ORF">CRG98_004403</name>
</gene>
<evidence type="ECO:0000313" key="1">
    <source>
        <dbReference type="EMBL" id="PKI75179.1"/>
    </source>
</evidence>
<sequence>MSFQQVTRNSGYTSSRVHPSPHACHFLLRLRRVVLSHLKGFSQPSLSPMKRRSWSESRSSTHNLCFALFSLPGFDGFYQLFSHRFRACLGSCTLEACHQYIDMSLRSLRNLTSLDAMIGAVVPTTFPPSCRGRCSQVTPNTGSNTPHTLNARNPSVEWDLTSSHQHARSMAYVEGDLDRMCESRLDITRELDRSNGYNENQSILLSP</sequence>
<protein>
    <submittedName>
        <fullName evidence="1">Uncharacterized protein</fullName>
    </submittedName>
</protein>